<dbReference type="AlphaFoldDB" id="A0A0A9GAR2"/>
<accession>A0A0A9GAR2</accession>
<proteinExistence type="predicted"/>
<reference evidence="1" key="1">
    <citation type="submission" date="2014-09" db="EMBL/GenBank/DDBJ databases">
        <authorList>
            <person name="Magalhaes I.L.F."/>
            <person name="Oliveira U."/>
            <person name="Santos F.R."/>
            <person name="Vidigal T.H.D.A."/>
            <person name="Brescovit A.D."/>
            <person name="Santos A.J."/>
        </authorList>
    </citation>
    <scope>NUCLEOTIDE SEQUENCE</scope>
    <source>
        <tissue evidence="1">Shoot tissue taken approximately 20 cm above the soil surface</tissue>
    </source>
</reference>
<reference evidence="1" key="2">
    <citation type="journal article" date="2015" name="Data Brief">
        <title>Shoot transcriptome of the giant reed, Arundo donax.</title>
        <authorList>
            <person name="Barrero R.A."/>
            <person name="Guerrero F.D."/>
            <person name="Moolhuijzen P."/>
            <person name="Goolsby J.A."/>
            <person name="Tidwell J."/>
            <person name="Bellgard S.E."/>
            <person name="Bellgard M.I."/>
        </authorList>
    </citation>
    <scope>NUCLEOTIDE SEQUENCE</scope>
    <source>
        <tissue evidence="1">Shoot tissue taken approximately 20 cm above the soil surface</tissue>
    </source>
</reference>
<organism evidence="1">
    <name type="scientific">Arundo donax</name>
    <name type="common">Giant reed</name>
    <name type="synonym">Donax arundinaceus</name>
    <dbReference type="NCBI Taxonomy" id="35708"/>
    <lineage>
        <taxon>Eukaryota</taxon>
        <taxon>Viridiplantae</taxon>
        <taxon>Streptophyta</taxon>
        <taxon>Embryophyta</taxon>
        <taxon>Tracheophyta</taxon>
        <taxon>Spermatophyta</taxon>
        <taxon>Magnoliopsida</taxon>
        <taxon>Liliopsida</taxon>
        <taxon>Poales</taxon>
        <taxon>Poaceae</taxon>
        <taxon>PACMAD clade</taxon>
        <taxon>Arundinoideae</taxon>
        <taxon>Arundineae</taxon>
        <taxon>Arundo</taxon>
    </lineage>
</organism>
<name>A0A0A9GAR2_ARUDO</name>
<dbReference type="EMBL" id="GBRH01177347">
    <property type="protein sequence ID" value="JAE20549.1"/>
    <property type="molecule type" value="Transcribed_RNA"/>
</dbReference>
<sequence length="28" mass="3389">MNLFRQICLNKLRAEHIDTNTLAFQRNK</sequence>
<evidence type="ECO:0000313" key="1">
    <source>
        <dbReference type="EMBL" id="JAE20549.1"/>
    </source>
</evidence>
<protein>
    <submittedName>
        <fullName evidence="1">Uncharacterized protein</fullName>
    </submittedName>
</protein>